<dbReference type="Gene3D" id="3.40.50.10810">
    <property type="entry name" value="Tandem AAA-ATPase domain"/>
    <property type="match status" value="1"/>
</dbReference>
<dbReference type="SMART" id="SM00487">
    <property type="entry name" value="DEXDc"/>
    <property type="match status" value="1"/>
</dbReference>
<dbReference type="Gene3D" id="1.20.120.850">
    <property type="entry name" value="SWI2/SNF2 ATPases, N-terminal domain"/>
    <property type="match status" value="1"/>
</dbReference>
<dbReference type="EnsemblProtists" id="EOD06519">
    <property type="protein sequence ID" value="EOD06519"/>
    <property type="gene ID" value="EMIHUDRAFT_465841"/>
</dbReference>
<name>A0A0D3I5I4_EMIH1</name>
<dbReference type="InterPro" id="IPR049730">
    <property type="entry name" value="SNF2/RAD54-like_C"/>
</dbReference>
<feature type="region of interest" description="Disordered" evidence="2">
    <location>
        <begin position="1"/>
        <end position="41"/>
    </location>
</feature>
<dbReference type="InterPro" id="IPR014001">
    <property type="entry name" value="Helicase_ATP-bd"/>
</dbReference>
<dbReference type="CDD" id="cd18793">
    <property type="entry name" value="SF2_C_SNF"/>
    <property type="match status" value="1"/>
</dbReference>
<dbReference type="SUPFAM" id="SSF52540">
    <property type="entry name" value="P-loop containing nucleoside triphosphate hydrolases"/>
    <property type="match status" value="2"/>
</dbReference>
<evidence type="ECO:0000259" key="3">
    <source>
        <dbReference type="PROSITE" id="PS51192"/>
    </source>
</evidence>
<feature type="region of interest" description="Disordered" evidence="2">
    <location>
        <begin position="897"/>
        <end position="1044"/>
    </location>
</feature>
<sequence>MRRSLLRPPLHPNAAPPRRPPLQPDAAPHRPPLQQPKRPAACGAAAAACGAAAAASAEGSPGRRAFEAIYSNPRKKRDPSQDGFVLLAPGGRVSLHDEAGKQLASRAWRGEDAALESGGEMALGGLSCELGVGVLVSAFDSGALFGSGAATPSAPAPAPPPPPRPAAAAGPSSSSGARCTPGLARPPPFSRRDPSRAPVAVVEAACAPAEALLLNLGERDASPVAVEPHLARRLRPHQREGVQFMYDCCLGRRRSADGRPLSGGILAHSMGLGKTLQALSLVHTLLKSGPRALEADHAFQLALESTRPRGVPSISKAVIVCPASLVDNWAAECGKWLGPTRLRPTVLPQGKAAAALAAREFAVCRPQVLLVVGYETLRSHADALAEAHAQIGLMVCDEGHRLKSSAGNQTIDALCKVGGGACKRLVLTGTPMQNDLTEFWAMAEFASPGALPPLAEFRATLAQPIEEAQRAGASEEQASVAGCVSPHPRGLSPAASPVTRPRRGGQVSLAAERQQELLERSAAFMQVRGRDVLDKLLPARRELVVCCALSEAQRASYTAALALLRELQESGGGGGGPEHLSAIMRLRSICSSGRATPRDEDGAACDGSPTSAAQTSAAAGEVGKAAALLGLMPAVAAAGDRVVVCCQFQSSLDLIEAGLSRLGLGSVRIDGKVPKEKRQELVNRFNAPHSRETAFLLSTKAGGTGFNLTSANRLVLFDPDWNPATDKQAAGRVFRDGQTRDVTIWRLLSAGTLEEKMFQRQVFKGDLADASVGGGGGGGRGGGAENRFSRDELRALFEYDPAERCETLRLLLRAAGCEAEAEGRAAPESWLREATPARSPPAPRRPTLLTPPTPPHPLQMAAADPVLCDALRGDPALCGRVTFATDVTLLLGLRAKASPPEGEAPRRERAEGGGAASDSPHDDEDAAPAAPAAAAAPSAASIMMPSRPPARPAWPPAAPSRARPASGSVSWPTEAEVARRFAAVAEEEEAHPAATGGGGGKRLLCDVDQSEEAELRRLESGRLAPPPQERKRRRAIACSSDESD</sequence>
<dbReference type="Proteomes" id="UP000013827">
    <property type="component" value="Unassembled WGS sequence"/>
</dbReference>
<dbReference type="eggNOG" id="KOG0390">
    <property type="taxonomic scope" value="Eukaryota"/>
</dbReference>
<dbReference type="Pfam" id="PF00271">
    <property type="entry name" value="Helicase_C"/>
    <property type="match status" value="1"/>
</dbReference>
<evidence type="ECO:0000256" key="2">
    <source>
        <dbReference type="SAM" id="MobiDB-lite"/>
    </source>
</evidence>
<evidence type="ECO:0000256" key="1">
    <source>
        <dbReference type="ARBA" id="ARBA00022801"/>
    </source>
</evidence>
<dbReference type="Pfam" id="PF00176">
    <property type="entry name" value="SNF2-rel_dom"/>
    <property type="match status" value="1"/>
</dbReference>
<dbReference type="GO" id="GO:0015616">
    <property type="term" value="F:DNA translocase activity"/>
    <property type="evidence" value="ECO:0007669"/>
    <property type="project" value="TreeGrafter"/>
</dbReference>
<dbReference type="HOGENOM" id="CLU_292130_0_0_1"/>
<keyword evidence="1" id="KW-0378">Hydrolase</keyword>
<dbReference type="KEGG" id="ehx:EMIHUDRAFT_465841"/>
<dbReference type="PROSITE" id="PS51194">
    <property type="entry name" value="HELICASE_CTER"/>
    <property type="match status" value="1"/>
</dbReference>
<dbReference type="SMART" id="SM00490">
    <property type="entry name" value="HELICc"/>
    <property type="match status" value="1"/>
</dbReference>
<dbReference type="RefSeq" id="XP_005758948.1">
    <property type="nucleotide sequence ID" value="XM_005758891.1"/>
</dbReference>
<feature type="compositionally biased region" description="Pro residues" evidence="2">
    <location>
        <begin position="9"/>
        <end position="34"/>
    </location>
</feature>
<reference evidence="6" key="1">
    <citation type="journal article" date="2013" name="Nature">
        <title>Pan genome of the phytoplankton Emiliania underpins its global distribution.</title>
        <authorList>
            <person name="Read B.A."/>
            <person name="Kegel J."/>
            <person name="Klute M.J."/>
            <person name="Kuo A."/>
            <person name="Lefebvre S.C."/>
            <person name="Maumus F."/>
            <person name="Mayer C."/>
            <person name="Miller J."/>
            <person name="Monier A."/>
            <person name="Salamov A."/>
            <person name="Young J."/>
            <person name="Aguilar M."/>
            <person name="Claverie J.M."/>
            <person name="Frickenhaus S."/>
            <person name="Gonzalez K."/>
            <person name="Herman E.K."/>
            <person name="Lin Y.C."/>
            <person name="Napier J."/>
            <person name="Ogata H."/>
            <person name="Sarno A.F."/>
            <person name="Shmutz J."/>
            <person name="Schroeder D."/>
            <person name="de Vargas C."/>
            <person name="Verret F."/>
            <person name="von Dassow P."/>
            <person name="Valentin K."/>
            <person name="Van de Peer Y."/>
            <person name="Wheeler G."/>
            <person name="Dacks J.B."/>
            <person name="Delwiche C.F."/>
            <person name="Dyhrman S.T."/>
            <person name="Glockner G."/>
            <person name="John U."/>
            <person name="Richards T."/>
            <person name="Worden A.Z."/>
            <person name="Zhang X."/>
            <person name="Grigoriev I.V."/>
            <person name="Allen A.E."/>
            <person name="Bidle K."/>
            <person name="Borodovsky M."/>
            <person name="Bowler C."/>
            <person name="Brownlee C."/>
            <person name="Cock J.M."/>
            <person name="Elias M."/>
            <person name="Gladyshev V.N."/>
            <person name="Groth M."/>
            <person name="Guda C."/>
            <person name="Hadaegh A."/>
            <person name="Iglesias-Rodriguez M.D."/>
            <person name="Jenkins J."/>
            <person name="Jones B.M."/>
            <person name="Lawson T."/>
            <person name="Leese F."/>
            <person name="Lindquist E."/>
            <person name="Lobanov A."/>
            <person name="Lomsadze A."/>
            <person name="Malik S.B."/>
            <person name="Marsh M.E."/>
            <person name="Mackinder L."/>
            <person name="Mock T."/>
            <person name="Mueller-Roeber B."/>
            <person name="Pagarete A."/>
            <person name="Parker M."/>
            <person name="Probert I."/>
            <person name="Quesneville H."/>
            <person name="Raines C."/>
            <person name="Rensing S.A."/>
            <person name="Riano-Pachon D.M."/>
            <person name="Richier S."/>
            <person name="Rokitta S."/>
            <person name="Shiraiwa Y."/>
            <person name="Soanes D.M."/>
            <person name="van der Giezen M."/>
            <person name="Wahlund T.M."/>
            <person name="Williams B."/>
            <person name="Wilson W."/>
            <person name="Wolfe G."/>
            <person name="Wurch L.L."/>
        </authorList>
    </citation>
    <scope>NUCLEOTIDE SEQUENCE</scope>
</reference>
<dbReference type="InterPro" id="IPR001650">
    <property type="entry name" value="Helicase_C-like"/>
</dbReference>
<dbReference type="OMA" id="ELMRAIC"/>
<evidence type="ECO:0000259" key="4">
    <source>
        <dbReference type="PROSITE" id="PS51194"/>
    </source>
</evidence>
<protein>
    <submittedName>
        <fullName evidence="5">Uncharacterized protein</fullName>
    </submittedName>
</protein>
<feature type="region of interest" description="Disordered" evidence="2">
    <location>
        <begin position="149"/>
        <end position="195"/>
    </location>
</feature>
<accession>A0A0D3I5I4</accession>
<dbReference type="PaxDb" id="2903-EOD06519"/>
<dbReference type="InterPro" id="IPR050496">
    <property type="entry name" value="SNF2_RAD54_helicase_repair"/>
</dbReference>
<dbReference type="GO" id="GO:0005524">
    <property type="term" value="F:ATP binding"/>
    <property type="evidence" value="ECO:0007669"/>
    <property type="project" value="InterPro"/>
</dbReference>
<dbReference type="GO" id="GO:0000724">
    <property type="term" value="P:double-strand break repair via homologous recombination"/>
    <property type="evidence" value="ECO:0007669"/>
    <property type="project" value="TreeGrafter"/>
</dbReference>
<feature type="compositionally biased region" description="Pro residues" evidence="2">
    <location>
        <begin position="154"/>
        <end position="165"/>
    </location>
</feature>
<feature type="compositionally biased region" description="Pro residues" evidence="2">
    <location>
        <begin position="838"/>
        <end position="857"/>
    </location>
</feature>
<dbReference type="InterPro" id="IPR027417">
    <property type="entry name" value="P-loop_NTPase"/>
</dbReference>
<feature type="compositionally biased region" description="Low complexity" evidence="2">
    <location>
        <begin position="166"/>
        <end position="177"/>
    </location>
</feature>
<dbReference type="STRING" id="2903.R1DCL3"/>
<dbReference type="InterPro" id="IPR000330">
    <property type="entry name" value="SNF2_N"/>
</dbReference>
<feature type="domain" description="Helicase ATP-binding" evidence="3">
    <location>
        <begin position="255"/>
        <end position="449"/>
    </location>
</feature>
<evidence type="ECO:0000313" key="6">
    <source>
        <dbReference type="Proteomes" id="UP000013827"/>
    </source>
</evidence>
<dbReference type="InterPro" id="IPR038718">
    <property type="entry name" value="SNF2-like_sf"/>
</dbReference>
<evidence type="ECO:0000313" key="5">
    <source>
        <dbReference type="EnsemblProtists" id="EOD06519"/>
    </source>
</evidence>
<dbReference type="GO" id="GO:0016787">
    <property type="term" value="F:hydrolase activity"/>
    <property type="evidence" value="ECO:0007669"/>
    <property type="project" value="UniProtKB-KW"/>
</dbReference>
<dbReference type="GeneID" id="17252692"/>
<dbReference type="PROSITE" id="PS51192">
    <property type="entry name" value="HELICASE_ATP_BIND_1"/>
    <property type="match status" value="1"/>
</dbReference>
<feature type="compositionally biased region" description="Low complexity" evidence="2">
    <location>
        <begin position="927"/>
        <end position="941"/>
    </location>
</feature>
<proteinExistence type="predicted"/>
<feature type="compositionally biased region" description="Pro residues" evidence="2">
    <location>
        <begin position="946"/>
        <end position="958"/>
    </location>
</feature>
<dbReference type="PANTHER" id="PTHR45629:SF7">
    <property type="entry name" value="DNA EXCISION REPAIR PROTEIN ERCC-6-RELATED"/>
    <property type="match status" value="1"/>
</dbReference>
<dbReference type="PANTHER" id="PTHR45629">
    <property type="entry name" value="SNF2/RAD54 FAMILY MEMBER"/>
    <property type="match status" value="1"/>
</dbReference>
<dbReference type="GO" id="GO:0005634">
    <property type="term" value="C:nucleus"/>
    <property type="evidence" value="ECO:0007669"/>
    <property type="project" value="TreeGrafter"/>
</dbReference>
<keyword evidence="6" id="KW-1185">Reference proteome</keyword>
<reference evidence="5" key="2">
    <citation type="submission" date="2024-10" db="UniProtKB">
        <authorList>
            <consortium name="EnsemblProtists"/>
        </authorList>
    </citation>
    <scope>IDENTIFICATION</scope>
</reference>
<feature type="region of interest" description="Disordered" evidence="2">
    <location>
        <begin position="822"/>
        <end position="860"/>
    </location>
</feature>
<organism evidence="5 6">
    <name type="scientific">Emiliania huxleyi (strain CCMP1516)</name>
    <dbReference type="NCBI Taxonomy" id="280463"/>
    <lineage>
        <taxon>Eukaryota</taxon>
        <taxon>Haptista</taxon>
        <taxon>Haptophyta</taxon>
        <taxon>Prymnesiophyceae</taxon>
        <taxon>Isochrysidales</taxon>
        <taxon>Noelaerhabdaceae</taxon>
        <taxon>Emiliania</taxon>
    </lineage>
</organism>
<dbReference type="Gene3D" id="3.40.50.300">
    <property type="entry name" value="P-loop containing nucleotide triphosphate hydrolases"/>
    <property type="match status" value="1"/>
</dbReference>
<feature type="domain" description="Helicase C-terminal" evidence="4">
    <location>
        <begin position="627"/>
        <end position="794"/>
    </location>
</feature>
<feature type="region of interest" description="Disordered" evidence="2">
    <location>
        <begin position="482"/>
        <end position="509"/>
    </location>
</feature>
<dbReference type="AlphaFoldDB" id="A0A0D3I5I4"/>
<dbReference type="GO" id="GO:0007131">
    <property type="term" value="P:reciprocal meiotic recombination"/>
    <property type="evidence" value="ECO:0007669"/>
    <property type="project" value="TreeGrafter"/>
</dbReference>